<organism evidence="2">
    <name type="scientific">Rhizophagus irregularis (strain DAOM 181602 / DAOM 197198 / MUCL 43194)</name>
    <name type="common">Arbuscular mycorrhizal fungus</name>
    <name type="synonym">Glomus intraradices</name>
    <dbReference type="NCBI Taxonomy" id="747089"/>
    <lineage>
        <taxon>Eukaryota</taxon>
        <taxon>Fungi</taxon>
        <taxon>Fungi incertae sedis</taxon>
        <taxon>Mucoromycota</taxon>
        <taxon>Glomeromycotina</taxon>
        <taxon>Glomeromycetes</taxon>
        <taxon>Glomerales</taxon>
        <taxon>Glomeraceae</taxon>
        <taxon>Rhizophagus</taxon>
    </lineage>
</organism>
<dbReference type="Gene3D" id="1.10.510.10">
    <property type="entry name" value="Transferase(Phosphotransferase) domain 1"/>
    <property type="match status" value="1"/>
</dbReference>
<protein>
    <recommendedName>
        <fullName evidence="1">Protein kinase domain-containing protein</fullName>
    </recommendedName>
</protein>
<gene>
    <name evidence="2" type="ORF">GLOINDRAFT_27039</name>
</gene>
<dbReference type="GO" id="GO:0005524">
    <property type="term" value="F:ATP binding"/>
    <property type="evidence" value="ECO:0007669"/>
    <property type="project" value="InterPro"/>
</dbReference>
<sequence>MNELFKWIDEAIAKKHIKHYEYKYFKNIQEIGIGTIKELVHELLSIITLLAFMKFTISDQEIKVTALRNYLLVMEYADGAVSCLHDEDIIHRDLHSYNVLVNQDTIKLAILDCQKELKH</sequence>
<dbReference type="HOGENOM" id="CLU_2062689_0_0_1"/>
<proteinExistence type="predicted"/>
<feature type="domain" description="Protein kinase" evidence="1">
    <location>
        <begin position="1"/>
        <end position="119"/>
    </location>
</feature>
<evidence type="ECO:0000259" key="1">
    <source>
        <dbReference type="PROSITE" id="PS50011"/>
    </source>
</evidence>
<dbReference type="InterPro" id="IPR001245">
    <property type="entry name" value="Ser-Thr/Tyr_kinase_cat_dom"/>
</dbReference>
<dbReference type="EMBL" id="KI284837">
    <property type="protein sequence ID" value="ESA12535.1"/>
    <property type="molecule type" value="Genomic_DNA"/>
</dbReference>
<reference evidence="2" key="1">
    <citation type="submission" date="2013-07" db="EMBL/GenBank/DDBJ databases">
        <title>The genome of an arbuscular mycorrhizal fungus provides insights into the evolution of the oldest plant symbiosis.</title>
        <authorList>
            <consortium name="DOE Joint Genome Institute"/>
            <person name="Tisserant E."/>
            <person name="Malbreil M."/>
            <person name="Kuo A."/>
            <person name="Kohler A."/>
            <person name="Symeonidi A."/>
            <person name="Balestrini R."/>
            <person name="Charron P."/>
            <person name="Duensing N."/>
            <person name="Frei-dit-Frey N."/>
            <person name="Gianinazzi-Pearson V."/>
            <person name="Gilbert B."/>
            <person name="Handa Y."/>
            <person name="Hijri M."/>
            <person name="Kaul R."/>
            <person name="Kawaguchi M."/>
            <person name="Krajinski F."/>
            <person name="Lammers P."/>
            <person name="Lapierre D."/>
            <person name="Masclaux F.G."/>
            <person name="Murat C."/>
            <person name="Morin E."/>
            <person name="Ndikumana S."/>
            <person name="Pagni M."/>
            <person name="Petitpierre D."/>
            <person name="Requena N."/>
            <person name="Rosikiewicz P."/>
            <person name="Riley R."/>
            <person name="Saito K."/>
            <person name="San Clemente H."/>
            <person name="Shapiro H."/>
            <person name="van Tuinen D."/>
            <person name="Becard G."/>
            <person name="Bonfante P."/>
            <person name="Paszkowski U."/>
            <person name="Shachar-Hill Y."/>
            <person name="Young J.P."/>
            <person name="Sanders I.R."/>
            <person name="Henrissat B."/>
            <person name="Rensing S.A."/>
            <person name="Grigoriev I.V."/>
            <person name="Corradi N."/>
            <person name="Roux C."/>
            <person name="Martin F."/>
        </authorList>
    </citation>
    <scope>NUCLEOTIDE SEQUENCE</scope>
    <source>
        <strain evidence="2">DAOM 197198</strain>
    </source>
</reference>
<accession>U9TWS6</accession>
<dbReference type="Pfam" id="PF07714">
    <property type="entry name" value="PK_Tyr_Ser-Thr"/>
    <property type="match status" value="1"/>
</dbReference>
<dbReference type="GO" id="GO:0004672">
    <property type="term" value="F:protein kinase activity"/>
    <property type="evidence" value="ECO:0007669"/>
    <property type="project" value="InterPro"/>
</dbReference>
<dbReference type="SUPFAM" id="SSF56112">
    <property type="entry name" value="Protein kinase-like (PK-like)"/>
    <property type="match status" value="1"/>
</dbReference>
<dbReference type="InterPro" id="IPR011009">
    <property type="entry name" value="Kinase-like_dom_sf"/>
</dbReference>
<name>U9TWS6_RHIID</name>
<evidence type="ECO:0000313" key="2">
    <source>
        <dbReference type="EMBL" id="ESA12535.1"/>
    </source>
</evidence>
<dbReference type="AlphaFoldDB" id="U9TWS6"/>
<dbReference type="PROSITE" id="PS50011">
    <property type="entry name" value="PROTEIN_KINASE_DOM"/>
    <property type="match status" value="1"/>
</dbReference>
<dbReference type="InterPro" id="IPR000719">
    <property type="entry name" value="Prot_kinase_dom"/>
</dbReference>